<feature type="region of interest" description="Disordered" evidence="1">
    <location>
        <begin position="76"/>
        <end position="115"/>
    </location>
</feature>
<dbReference type="PANTHER" id="PTHR38932">
    <property type="entry name" value="BNAC03G64660D PROTEIN"/>
    <property type="match status" value="1"/>
</dbReference>
<comment type="caution">
    <text evidence="2">The sequence shown here is derived from an EMBL/GenBank/DDBJ whole genome shotgun (WGS) entry which is preliminary data.</text>
</comment>
<evidence type="ECO:0000313" key="2">
    <source>
        <dbReference type="EMBL" id="KAG8369799.1"/>
    </source>
</evidence>
<evidence type="ECO:0000313" key="3">
    <source>
        <dbReference type="Proteomes" id="UP000826271"/>
    </source>
</evidence>
<proteinExistence type="predicted"/>
<dbReference type="EMBL" id="WHWC01000014">
    <property type="protein sequence ID" value="KAG8369799.1"/>
    <property type="molecule type" value="Genomic_DNA"/>
</dbReference>
<evidence type="ECO:0000256" key="1">
    <source>
        <dbReference type="SAM" id="MobiDB-lite"/>
    </source>
</evidence>
<organism evidence="2 3">
    <name type="scientific">Buddleja alternifolia</name>
    <dbReference type="NCBI Taxonomy" id="168488"/>
    <lineage>
        <taxon>Eukaryota</taxon>
        <taxon>Viridiplantae</taxon>
        <taxon>Streptophyta</taxon>
        <taxon>Embryophyta</taxon>
        <taxon>Tracheophyta</taxon>
        <taxon>Spermatophyta</taxon>
        <taxon>Magnoliopsida</taxon>
        <taxon>eudicotyledons</taxon>
        <taxon>Gunneridae</taxon>
        <taxon>Pentapetalae</taxon>
        <taxon>asterids</taxon>
        <taxon>lamiids</taxon>
        <taxon>Lamiales</taxon>
        <taxon>Scrophulariaceae</taxon>
        <taxon>Buddlejeae</taxon>
        <taxon>Buddleja</taxon>
    </lineage>
</organism>
<feature type="compositionally biased region" description="Basic and acidic residues" evidence="1">
    <location>
        <begin position="81"/>
        <end position="98"/>
    </location>
</feature>
<gene>
    <name evidence="2" type="ORF">BUALT_Bualt14G0051200</name>
</gene>
<keyword evidence="3" id="KW-1185">Reference proteome</keyword>
<name>A0AAV6WPN8_9LAMI</name>
<dbReference type="AlphaFoldDB" id="A0AAV6WPN8"/>
<reference evidence="2" key="1">
    <citation type="submission" date="2019-10" db="EMBL/GenBank/DDBJ databases">
        <authorList>
            <person name="Zhang R."/>
            <person name="Pan Y."/>
            <person name="Wang J."/>
            <person name="Ma R."/>
            <person name="Yu S."/>
        </authorList>
    </citation>
    <scope>NUCLEOTIDE SEQUENCE</scope>
    <source>
        <strain evidence="2">LA-IB0</strain>
        <tissue evidence="2">Leaf</tissue>
    </source>
</reference>
<sequence>MTISNSSAQIPPPEMYPKVKVRVQKEEDDQYVYEKSSLESLKAFDWLSQNHFSSPDEAPGSVARIPRSYVPKSPIRNFLASKEETNKPKKTVVEESPKNVRATSAPRPRPRAVLSSPGNSYNLTLTLCLHPDFFV</sequence>
<dbReference type="Proteomes" id="UP000826271">
    <property type="component" value="Unassembled WGS sequence"/>
</dbReference>
<dbReference type="PANTHER" id="PTHR38932:SF1">
    <property type="entry name" value="DUF4005 DOMAIN-CONTAINING PROTEIN"/>
    <property type="match status" value="1"/>
</dbReference>
<accession>A0AAV6WPN8</accession>
<protein>
    <submittedName>
        <fullName evidence="2">Uncharacterized protein</fullName>
    </submittedName>
</protein>